<feature type="transmembrane region" description="Helical" evidence="6">
    <location>
        <begin position="226"/>
        <end position="251"/>
    </location>
</feature>
<dbReference type="Proteomes" id="UP000594468">
    <property type="component" value="Chromosome"/>
</dbReference>
<dbReference type="PRINTS" id="PR01434">
    <property type="entry name" value="NADHDHGNASE5"/>
</dbReference>
<evidence type="ECO:0000256" key="4">
    <source>
        <dbReference type="ARBA" id="ARBA00022989"/>
    </source>
</evidence>
<keyword evidence="6" id="KW-1278">Translocase</keyword>
<accession>A0A7S8ED36</accession>
<keyword evidence="3 6" id="KW-0812">Transmembrane</keyword>
<comment type="subunit">
    <text evidence="6">NDH-1 is composed of 14 different subunits. Subunits NuoA, H, J, K, L, M, N constitute the membrane sector of the complex.</text>
</comment>
<feature type="transmembrane region" description="Helical" evidence="6">
    <location>
        <begin position="85"/>
        <end position="106"/>
    </location>
</feature>
<feature type="transmembrane region" description="Helical" evidence="6">
    <location>
        <begin position="113"/>
        <end position="130"/>
    </location>
</feature>
<feature type="transmembrane region" description="Helical" evidence="6">
    <location>
        <begin position="263"/>
        <end position="284"/>
    </location>
</feature>
<feature type="transmembrane region" description="Helical" evidence="6">
    <location>
        <begin position="178"/>
        <end position="199"/>
    </location>
</feature>
<dbReference type="KEGG" id="pmet:G4Y79_10450"/>
<name>A0A7S8ED36_9CHLR</name>
<dbReference type="GO" id="GO:0048038">
    <property type="term" value="F:quinone binding"/>
    <property type="evidence" value="ECO:0007669"/>
    <property type="project" value="UniProtKB-KW"/>
</dbReference>
<keyword evidence="6" id="KW-0830">Ubiquinone</keyword>
<dbReference type="Pfam" id="PF00361">
    <property type="entry name" value="Proton_antipo_M"/>
    <property type="match status" value="1"/>
</dbReference>
<dbReference type="AlphaFoldDB" id="A0A7S8ED36"/>
<evidence type="ECO:0000256" key="2">
    <source>
        <dbReference type="ARBA" id="ARBA00022475"/>
    </source>
</evidence>
<dbReference type="InterPro" id="IPR010096">
    <property type="entry name" value="NADH-Q_OxRdtase_suN/2"/>
</dbReference>
<reference evidence="9 10" key="1">
    <citation type="submission" date="2020-02" db="EMBL/GenBank/DDBJ databases">
        <authorList>
            <person name="Zheng R.K."/>
            <person name="Sun C.M."/>
        </authorList>
    </citation>
    <scope>NUCLEOTIDE SEQUENCE [LARGE SCALE GENOMIC DNA]</scope>
    <source>
        <strain evidence="10">rifampicinis</strain>
    </source>
</reference>
<keyword evidence="4 6" id="KW-1133">Transmembrane helix</keyword>
<comment type="similarity">
    <text evidence="6">Belongs to the complex I subunit 2 family.</text>
</comment>
<dbReference type="HAMAP" id="MF_00445">
    <property type="entry name" value="NDH1_NuoN_1"/>
    <property type="match status" value="1"/>
</dbReference>
<keyword evidence="6" id="KW-0874">Quinone</keyword>
<keyword evidence="10" id="KW-1185">Reference proteome</keyword>
<dbReference type="PANTHER" id="PTHR22773">
    <property type="entry name" value="NADH DEHYDROGENASE"/>
    <property type="match status" value="1"/>
</dbReference>
<dbReference type="GO" id="GO:0008137">
    <property type="term" value="F:NADH dehydrogenase (ubiquinone) activity"/>
    <property type="evidence" value="ECO:0007669"/>
    <property type="project" value="InterPro"/>
</dbReference>
<dbReference type="EMBL" id="CP062983">
    <property type="protein sequence ID" value="QPC84768.1"/>
    <property type="molecule type" value="Genomic_DNA"/>
</dbReference>
<evidence type="ECO:0000256" key="3">
    <source>
        <dbReference type="ARBA" id="ARBA00022692"/>
    </source>
</evidence>
<feature type="transmembrane region" description="Helical" evidence="6">
    <location>
        <begin position="407"/>
        <end position="427"/>
    </location>
</feature>
<dbReference type="GO" id="GO:0042773">
    <property type="term" value="P:ATP synthesis coupled electron transport"/>
    <property type="evidence" value="ECO:0007669"/>
    <property type="project" value="InterPro"/>
</dbReference>
<dbReference type="RefSeq" id="WP_195172831.1">
    <property type="nucleotide sequence ID" value="NZ_CP062983.1"/>
</dbReference>
<evidence type="ECO:0000259" key="8">
    <source>
        <dbReference type="Pfam" id="PF00361"/>
    </source>
</evidence>
<feature type="transmembrane region" description="Helical" evidence="6">
    <location>
        <begin position="304"/>
        <end position="322"/>
    </location>
</feature>
<feature type="transmembrane region" description="Helical" evidence="6">
    <location>
        <begin position="15"/>
        <end position="38"/>
    </location>
</feature>
<evidence type="ECO:0000313" key="9">
    <source>
        <dbReference type="EMBL" id="QPC84768.1"/>
    </source>
</evidence>
<proteinExistence type="inferred from homology"/>
<feature type="transmembrane region" description="Helical" evidence="6">
    <location>
        <begin position="45"/>
        <end position="65"/>
    </location>
</feature>
<comment type="catalytic activity">
    <reaction evidence="6">
        <text>a quinone + NADH + 5 H(+)(in) = a quinol + NAD(+) + 4 H(+)(out)</text>
        <dbReference type="Rhea" id="RHEA:57888"/>
        <dbReference type="ChEBI" id="CHEBI:15378"/>
        <dbReference type="ChEBI" id="CHEBI:24646"/>
        <dbReference type="ChEBI" id="CHEBI:57540"/>
        <dbReference type="ChEBI" id="CHEBI:57945"/>
        <dbReference type="ChEBI" id="CHEBI:132124"/>
    </reaction>
</comment>
<keyword evidence="5 6" id="KW-0472">Membrane</keyword>
<dbReference type="GO" id="GO:0012505">
    <property type="term" value="C:endomembrane system"/>
    <property type="evidence" value="ECO:0007669"/>
    <property type="project" value="UniProtKB-SubCell"/>
</dbReference>
<protein>
    <recommendedName>
        <fullName evidence="6">NADH-quinone oxidoreductase subunit N</fullName>
        <ecNumber evidence="6">7.1.1.-</ecNumber>
    </recommendedName>
    <alternativeName>
        <fullName evidence="6">NADH dehydrogenase I subunit N</fullName>
    </alternativeName>
    <alternativeName>
        <fullName evidence="6">NDH-1 subunit N</fullName>
    </alternativeName>
</protein>
<gene>
    <name evidence="6" type="primary">nuoN</name>
    <name evidence="9" type="ORF">G4Y79_10450</name>
</gene>
<comment type="subcellular location">
    <subcellularLocation>
        <location evidence="6">Cell membrane</location>
        <topology evidence="6">Multi-pass membrane protein</topology>
    </subcellularLocation>
    <subcellularLocation>
        <location evidence="1">Endomembrane system</location>
        <topology evidence="1">Multi-pass membrane protein</topology>
    </subcellularLocation>
    <subcellularLocation>
        <location evidence="7">Membrane</location>
        <topology evidence="7">Multi-pass membrane protein</topology>
    </subcellularLocation>
</comment>
<comment type="function">
    <text evidence="6">NDH-1 shuttles electrons from NADH, via FMN and iron-sulfur (Fe-S) centers, to quinones in the respiratory chain. The immediate electron acceptor for the enzyme in this species is believed to be ubiquinone. Couples the redox reaction to proton translocation (for every two electrons transferred, four hydrogen ions are translocated across the cytoplasmic membrane), and thus conserves the redox energy in a proton gradient.</text>
</comment>
<sequence length="518" mass="54667">MFESPTLQTLTDYNIWVAMPAIMLAFGTMFLLVIDVLLPEERKHWTPILALCGVVASFIATLLTYSPEQTTTFGGMFIADPFTGFLNIVVLLTVFIGILLSTDYLHRTHTEHGEYYILLLMSATGAMFMVGANDLIIIFIGLELLSIPLYVLAAFRVTYIEDRDALSVLKSEEGGVKYFILGAFSSAFLVYGSALIYGATGTTNLQEIFAAVGPILDTATQNSGALLLLVGTGLALVGLGFKVGAVPFHMWTPDVYEGAPTPITAYMSVAAKVGGFAALLRLLVVGLSGFSLEAGVDPATWQSAVQVIAILTLIIGNFVALSQTNVKRLLAYSSIAHAGYILTAVAAVGSAGLVNGVVTAAVQGVLVYLLAYAFTNLGAFGVVLAIENDDGTGTDLDDFNGLFNSRPLLATAMAIFMFSLAGIPLTAGFVGKWLVFSAAVQAGLIPLAIIGVLTSVVSAFYYVRIIVNMFLKTEDAGAPAVGESTGVRYAIYASMAGVLILGIAVPLVTNLVSMVHLI</sequence>
<feature type="transmembrane region" description="Helical" evidence="6">
    <location>
        <begin position="136"/>
        <end position="157"/>
    </location>
</feature>
<dbReference type="GO" id="GO:0005886">
    <property type="term" value="C:plasma membrane"/>
    <property type="evidence" value="ECO:0007669"/>
    <property type="project" value="UniProtKB-SubCell"/>
</dbReference>
<evidence type="ECO:0000256" key="5">
    <source>
        <dbReference type="ARBA" id="ARBA00023136"/>
    </source>
</evidence>
<evidence type="ECO:0000256" key="1">
    <source>
        <dbReference type="ARBA" id="ARBA00004127"/>
    </source>
</evidence>
<feature type="transmembrane region" description="Helical" evidence="6">
    <location>
        <begin position="489"/>
        <end position="508"/>
    </location>
</feature>
<dbReference type="GO" id="GO:0050136">
    <property type="term" value="F:NADH dehydrogenase (quinone) (non-electrogenic) activity"/>
    <property type="evidence" value="ECO:0007669"/>
    <property type="project" value="UniProtKB-UniRule"/>
</dbReference>
<organism evidence="9 10">
    <name type="scientific">Phototrophicus methaneseepsis</name>
    <dbReference type="NCBI Taxonomy" id="2710758"/>
    <lineage>
        <taxon>Bacteria</taxon>
        <taxon>Bacillati</taxon>
        <taxon>Chloroflexota</taxon>
        <taxon>Candidatus Thermofontia</taxon>
        <taxon>Phototrophicales</taxon>
        <taxon>Phototrophicaceae</taxon>
        <taxon>Phototrophicus</taxon>
    </lineage>
</organism>
<evidence type="ECO:0000313" key="10">
    <source>
        <dbReference type="Proteomes" id="UP000594468"/>
    </source>
</evidence>
<feature type="transmembrane region" description="Helical" evidence="6">
    <location>
        <begin position="365"/>
        <end position="386"/>
    </location>
</feature>
<keyword evidence="6" id="KW-0520">NAD</keyword>
<feature type="domain" description="NADH:quinone oxidoreductase/Mrp antiporter transmembrane" evidence="8">
    <location>
        <begin position="132"/>
        <end position="457"/>
    </location>
</feature>
<evidence type="ECO:0000256" key="6">
    <source>
        <dbReference type="HAMAP-Rule" id="MF_00445"/>
    </source>
</evidence>
<keyword evidence="2 6" id="KW-1003">Cell membrane</keyword>
<dbReference type="NCBIfam" id="TIGR01770">
    <property type="entry name" value="NDH_I_N"/>
    <property type="match status" value="1"/>
</dbReference>
<dbReference type="InterPro" id="IPR001750">
    <property type="entry name" value="ND/Mrp_TM"/>
</dbReference>
<evidence type="ECO:0000256" key="7">
    <source>
        <dbReference type="RuleBase" id="RU000320"/>
    </source>
</evidence>
<keyword evidence="6" id="KW-0813">Transport</keyword>
<feature type="transmembrane region" description="Helical" evidence="6">
    <location>
        <begin position="433"/>
        <end position="463"/>
    </location>
</feature>
<feature type="transmembrane region" description="Helical" evidence="6">
    <location>
        <begin position="329"/>
        <end position="353"/>
    </location>
</feature>
<dbReference type="EC" id="7.1.1.-" evidence="6"/>